<evidence type="ECO:0000256" key="5">
    <source>
        <dbReference type="ARBA" id="ARBA00022989"/>
    </source>
</evidence>
<dbReference type="Proteomes" id="UP000008680">
    <property type="component" value="Chromosome"/>
</dbReference>
<accession>D3E2B7</accession>
<dbReference type="GO" id="GO:0016020">
    <property type="term" value="C:membrane"/>
    <property type="evidence" value="ECO:0007669"/>
    <property type="project" value="UniProtKB-SubCell"/>
</dbReference>
<dbReference type="OrthoDB" id="8907at2157"/>
<keyword evidence="11" id="KW-1185">Reference proteome</keyword>
<dbReference type="InterPro" id="IPR027469">
    <property type="entry name" value="Cation_efflux_TMD_sf"/>
</dbReference>
<evidence type="ECO:0000256" key="3">
    <source>
        <dbReference type="ARBA" id="ARBA00022448"/>
    </source>
</evidence>
<dbReference type="AlphaFoldDB" id="D3E2B7"/>
<dbReference type="PATRIC" id="fig|634498.28.peg.828"/>
<dbReference type="eggNOG" id="arCOG01474">
    <property type="taxonomic scope" value="Archaea"/>
</dbReference>
<gene>
    <name evidence="10" type="ordered locus">mru_0827</name>
</gene>
<dbReference type="HOGENOM" id="CLU_013430_3_3_2"/>
<name>D3E2B7_METRM</name>
<dbReference type="InterPro" id="IPR036837">
    <property type="entry name" value="Cation_efflux_CTD_sf"/>
</dbReference>
<dbReference type="InterPro" id="IPR002524">
    <property type="entry name" value="Cation_efflux"/>
</dbReference>
<evidence type="ECO:0000256" key="7">
    <source>
        <dbReference type="SAM" id="Phobius"/>
    </source>
</evidence>
<dbReference type="STRING" id="634498.mru_0827"/>
<feature type="transmembrane region" description="Helical" evidence="7">
    <location>
        <begin position="12"/>
        <end position="34"/>
    </location>
</feature>
<organism evidence="10 11">
    <name type="scientific">Methanobrevibacter ruminantium (strain ATCC 35063 / DSM 1093 / JCM 13430 / OCM 146 / M1)</name>
    <name type="common">Methanobacterium ruminantium</name>
    <dbReference type="NCBI Taxonomy" id="634498"/>
    <lineage>
        <taxon>Archaea</taxon>
        <taxon>Methanobacteriati</taxon>
        <taxon>Methanobacteriota</taxon>
        <taxon>Methanomada group</taxon>
        <taxon>Methanobacteria</taxon>
        <taxon>Methanobacteriales</taxon>
        <taxon>Methanobacteriaceae</taxon>
        <taxon>Methanobrevibacter</taxon>
    </lineage>
</organism>
<keyword evidence="5 7" id="KW-1133">Transmembrane helix</keyword>
<feature type="transmembrane region" description="Helical" evidence="7">
    <location>
        <begin position="82"/>
        <end position="103"/>
    </location>
</feature>
<keyword evidence="3" id="KW-0813">Transport</keyword>
<feature type="transmembrane region" description="Helical" evidence="7">
    <location>
        <begin position="183"/>
        <end position="201"/>
    </location>
</feature>
<dbReference type="KEGG" id="mru:mru_0827"/>
<comment type="similarity">
    <text evidence="2">Belongs to the cation diffusion facilitator (CDF) transporter (TC 2.A.4) family.</text>
</comment>
<dbReference type="InterPro" id="IPR050291">
    <property type="entry name" value="CDF_Transporter"/>
</dbReference>
<feature type="domain" description="Cation efflux protein cytoplasmic" evidence="9">
    <location>
        <begin position="212"/>
        <end position="289"/>
    </location>
</feature>
<dbReference type="SUPFAM" id="SSF161111">
    <property type="entry name" value="Cation efflux protein transmembrane domain-like"/>
    <property type="match status" value="1"/>
</dbReference>
<feature type="transmembrane region" description="Helical" evidence="7">
    <location>
        <begin position="118"/>
        <end position="138"/>
    </location>
</feature>
<proteinExistence type="inferred from homology"/>
<dbReference type="NCBIfam" id="TIGR01297">
    <property type="entry name" value="CDF"/>
    <property type="match status" value="1"/>
</dbReference>
<feature type="transmembrane region" description="Helical" evidence="7">
    <location>
        <begin position="40"/>
        <end position="61"/>
    </location>
</feature>
<dbReference type="FunFam" id="1.20.1510.10:FF:000006">
    <property type="entry name" value="Divalent cation efflux transporter"/>
    <property type="match status" value="1"/>
</dbReference>
<dbReference type="Gene3D" id="3.30.70.1350">
    <property type="entry name" value="Cation efflux protein, cytoplasmic domain"/>
    <property type="match status" value="1"/>
</dbReference>
<dbReference type="RefSeq" id="WP_012955629.1">
    <property type="nucleotide sequence ID" value="NC_013790.1"/>
</dbReference>
<keyword evidence="4 7" id="KW-0812">Transmembrane</keyword>
<dbReference type="SUPFAM" id="SSF160240">
    <property type="entry name" value="Cation efflux protein cytoplasmic domain-like"/>
    <property type="match status" value="1"/>
</dbReference>
<evidence type="ECO:0000313" key="10">
    <source>
        <dbReference type="EMBL" id="ADC46678.1"/>
    </source>
</evidence>
<evidence type="ECO:0000256" key="2">
    <source>
        <dbReference type="ARBA" id="ARBA00008114"/>
    </source>
</evidence>
<dbReference type="GeneID" id="8770477"/>
<protein>
    <submittedName>
        <fullName evidence="10">Transporter CDF family</fullName>
    </submittedName>
</protein>
<feature type="transmembrane region" description="Helical" evidence="7">
    <location>
        <begin position="158"/>
        <end position="177"/>
    </location>
</feature>
<dbReference type="EMBL" id="CP001719">
    <property type="protein sequence ID" value="ADC46678.1"/>
    <property type="molecule type" value="Genomic_DNA"/>
</dbReference>
<reference evidence="10 11" key="1">
    <citation type="journal article" date="2010" name="PLoS ONE">
        <title>The genome sequence of the rumen methanogen Methanobrevibacter ruminantium reveals new possibilities for controlling ruminant methane emissions.</title>
        <authorList>
            <person name="Leahy S.C."/>
            <person name="Kelly W.J."/>
            <person name="Altermann E."/>
            <person name="Ronimus R.S."/>
            <person name="Yeoman C.J."/>
            <person name="Pacheco D.M."/>
            <person name="Li D."/>
            <person name="Kong Z."/>
            <person name="McTavish S."/>
            <person name="Sang C."/>
            <person name="Lambie S.C."/>
            <person name="Janssen P.H."/>
            <person name="Dey D."/>
            <person name="Attwood G.T."/>
        </authorList>
    </citation>
    <scope>NUCLEOTIDE SEQUENCE [LARGE SCALE GENOMIC DNA]</scope>
    <source>
        <strain evidence="11">ATCC 35063 / DSM 1093 / JCM 13430 / OCM 146 / M1</strain>
    </source>
</reference>
<dbReference type="GO" id="GO:0008324">
    <property type="term" value="F:monoatomic cation transmembrane transporter activity"/>
    <property type="evidence" value="ECO:0007669"/>
    <property type="project" value="InterPro"/>
</dbReference>
<evidence type="ECO:0000259" key="8">
    <source>
        <dbReference type="Pfam" id="PF01545"/>
    </source>
</evidence>
<keyword evidence="6 7" id="KW-0472">Membrane</keyword>
<comment type="subcellular location">
    <subcellularLocation>
        <location evidence="1">Membrane</location>
        <topology evidence="1">Multi-pass membrane protein</topology>
    </subcellularLocation>
</comment>
<dbReference type="PANTHER" id="PTHR43840">
    <property type="entry name" value="MITOCHONDRIAL METAL TRANSPORTER 1-RELATED"/>
    <property type="match status" value="1"/>
</dbReference>
<evidence type="ECO:0000256" key="1">
    <source>
        <dbReference type="ARBA" id="ARBA00004141"/>
    </source>
</evidence>
<dbReference type="Pfam" id="PF01545">
    <property type="entry name" value="Cation_efflux"/>
    <property type="match status" value="1"/>
</dbReference>
<evidence type="ECO:0000256" key="6">
    <source>
        <dbReference type="ARBA" id="ARBA00023136"/>
    </source>
</evidence>
<evidence type="ECO:0000313" key="11">
    <source>
        <dbReference type="Proteomes" id="UP000008680"/>
    </source>
</evidence>
<dbReference type="PANTHER" id="PTHR43840:SF15">
    <property type="entry name" value="MITOCHONDRIAL METAL TRANSPORTER 1-RELATED"/>
    <property type="match status" value="1"/>
</dbReference>
<dbReference type="Pfam" id="PF16916">
    <property type="entry name" value="ZT_dimer"/>
    <property type="match status" value="1"/>
</dbReference>
<sequence>MNREERDRIGTRASAVAIIGNILLTVLNISVGLMSGSYALISEGAHTISDIATSVIAYVGFKIGSRPADKEHPLGHGRAEAISGLIIVVFLSIVAIEVIQGAFHKLFFGGALEVPDPIAVVMAFVGILVNLFMSSYIIRLGKKARSPAIVADGKHQRVDIFASLAIFIGIMVSQYGYPMLDPIIGIFIGALIARTAVIVAIDNLNNIMGKLPSDELIKEIRDVANSVTDVCSAHDIKVNYFGSYATVALHVELPPDMSLREAHKITHRVQDKILENVDMVQAVHVHPCPEGVQYDHSQLLDEDS</sequence>
<evidence type="ECO:0000256" key="4">
    <source>
        <dbReference type="ARBA" id="ARBA00022692"/>
    </source>
</evidence>
<feature type="domain" description="Cation efflux protein transmembrane" evidence="8">
    <location>
        <begin position="15"/>
        <end position="208"/>
    </location>
</feature>
<evidence type="ECO:0000259" key="9">
    <source>
        <dbReference type="Pfam" id="PF16916"/>
    </source>
</evidence>
<dbReference type="InterPro" id="IPR058533">
    <property type="entry name" value="Cation_efflux_TM"/>
</dbReference>
<dbReference type="InterPro" id="IPR027470">
    <property type="entry name" value="Cation_efflux_CTD"/>
</dbReference>
<dbReference type="Gene3D" id="1.20.1510.10">
    <property type="entry name" value="Cation efflux protein transmembrane domain"/>
    <property type="match status" value="1"/>
</dbReference>